<keyword evidence="2" id="KW-0378">Hydrolase</keyword>
<name>A0A6P4XFT4_BRABE</name>
<keyword evidence="4" id="KW-1133">Transmembrane helix</keyword>
<dbReference type="SMART" id="SM01217">
    <property type="entry name" value="Fn3_like"/>
    <property type="match status" value="1"/>
</dbReference>
<dbReference type="Pfam" id="PF14310">
    <property type="entry name" value="Fn3-like"/>
    <property type="match status" value="1"/>
</dbReference>
<dbReference type="PANTHER" id="PTHR42721:SF42">
    <property type="entry name" value="FIBRONECTIN TYPE III-LIKE DOMAIN-CONTAINING PROTEIN"/>
    <property type="match status" value="1"/>
</dbReference>
<dbReference type="InterPro" id="IPR044993">
    <property type="entry name" value="BXL"/>
</dbReference>
<dbReference type="Gene3D" id="3.20.20.300">
    <property type="entry name" value="Glycoside hydrolase, family 3, N-terminal domain"/>
    <property type="match status" value="1"/>
</dbReference>
<organism evidence="6 7">
    <name type="scientific">Branchiostoma belcheri</name>
    <name type="common">Amphioxus</name>
    <dbReference type="NCBI Taxonomy" id="7741"/>
    <lineage>
        <taxon>Eukaryota</taxon>
        <taxon>Metazoa</taxon>
        <taxon>Chordata</taxon>
        <taxon>Cephalochordata</taxon>
        <taxon>Leptocardii</taxon>
        <taxon>Amphioxiformes</taxon>
        <taxon>Branchiostomatidae</taxon>
        <taxon>Branchiostoma</taxon>
    </lineage>
</organism>
<keyword evidence="6" id="KW-1185">Reference proteome</keyword>
<evidence type="ECO:0000259" key="5">
    <source>
        <dbReference type="SMART" id="SM01217"/>
    </source>
</evidence>
<dbReference type="OrthoDB" id="47059at2759"/>
<dbReference type="GO" id="GO:0046556">
    <property type="term" value="F:alpha-L-arabinofuranosidase activity"/>
    <property type="evidence" value="ECO:0007669"/>
    <property type="project" value="TreeGrafter"/>
</dbReference>
<reference evidence="7" key="1">
    <citation type="submission" date="2025-08" db="UniProtKB">
        <authorList>
            <consortium name="RefSeq"/>
        </authorList>
    </citation>
    <scope>IDENTIFICATION</scope>
    <source>
        <tissue evidence="7">Gonad</tissue>
    </source>
</reference>
<keyword evidence="3" id="KW-0326">Glycosidase</keyword>
<accession>A0A6P4XFT4</accession>
<evidence type="ECO:0000313" key="7">
    <source>
        <dbReference type="RefSeq" id="XP_019615390.1"/>
    </source>
</evidence>
<dbReference type="SUPFAM" id="SSF51445">
    <property type="entry name" value="(Trans)glycosidases"/>
    <property type="match status" value="1"/>
</dbReference>
<dbReference type="Pfam" id="PF00933">
    <property type="entry name" value="Glyco_hydro_3"/>
    <property type="match status" value="1"/>
</dbReference>
<dbReference type="Gene3D" id="3.40.50.1700">
    <property type="entry name" value="Glycoside hydrolase family 3 C-terminal domain"/>
    <property type="match status" value="1"/>
</dbReference>
<feature type="transmembrane region" description="Helical" evidence="4">
    <location>
        <begin position="7"/>
        <end position="26"/>
    </location>
</feature>
<dbReference type="RefSeq" id="XP_019615390.1">
    <property type="nucleotide sequence ID" value="XM_019759831.1"/>
</dbReference>
<dbReference type="PANTHER" id="PTHR42721">
    <property type="entry name" value="SUGAR HYDROLASE-RELATED"/>
    <property type="match status" value="1"/>
</dbReference>
<dbReference type="Gene3D" id="2.60.40.10">
    <property type="entry name" value="Immunoglobulins"/>
    <property type="match status" value="1"/>
</dbReference>
<dbReference type="InterPro" id="IPR013783">
    <property type="entry name" value="Ig-like_fold"/>
</dbReference>
<keyword evidence="4" id="KW-0472">Membrane</keyword>
<dbReference type="PRINTS" id="PR00133">
    <property type="entry name" value="GLHYDRLASE3"/>
</dbReference>
<dbReference type="FunFam" id="3.40.50.1700:FF:000026">
    <property type="entry name" value="uncharacterized protein LOC100182860 isoform X3"/>
    <property type="match status" value="1"/>
</dbReference>
<dbReference type="GO" id="GO:0009044">
    <property type="term" value="F:xylan 1,4-beta-xylosidase activity"/>
    <property type="evidence" value="ECO:0007669"/>
    <property type="project" value="InterPro"/>
</dbReference>
<proteinExistence type="predicted"/>
<dbReference type="InterPro" id="IPR026891">
    <property type="entry name" value="Fn3-like"/>
</dbReference>
<dbReference type="GO" id="GO:0031222">
    <property type="term" value="P:arabinan catabolic process"/>
    <property type="evidence" value="ECO:0007669"/>
    <property type="project" value="TreeGrafter"/>
</dbReference>
<dbReference type="SUPFAM" id="SSF52279">
    <property type="entry name" value="Beta-D-glucan exohydrolase, C-terminal domain"/>
    <property type="match status" value="1"/>
</dbReference>
<dbReference type="Pfam" id="PF01915">
    <property type="entry name" value="Glyco_hydro_3_C"/>
    <property type="match status" value="1"/>
</dbReference>
<dbReference type="InterPro" id="IPR017853">
    <property type="entry name" value="GH"/>
</dbReference>
<evidence type="ECO:0000313" key="6">
    <source>
        <dbReference type="Proteomes" id="UP000515135"/>
    </source>
</evidence>
<evidence type="ECO:0000256" key="2">
    <source>
        <dbReference type="ARBA" id="ARBA00022801"/>
    </source>
</evidence>
<dbReference type="KEGG" id="bbel:109463116"/>
<evidence type="ECO:0000256" key="1">
    <source>
        <dbReference type="ARBA" id="ARBA00022729"/>
    </source>
</evidence>
<dbReference type="GO" id="GO:0045493">
    <property type="term" value="P:xylan catabolic process"/>
    <property type="evidence" value="ECO:0007669"/>
    <property type="project" value="InterPro"/>
</dbReference>
<dbReference type="InterPro" id="IPR001764">
    <property type="entry name" value="Glyco_hydro_3_N"/>
</dbReference>
<keyword evidence="1" id="KW-0732">Signal</keyword>
<keyword evidence="4" id="KW-0812">Transmembrane</keyword>
<dbReference type="Proteomes" id="UP000515135">
    <property type="component" value="Unplaced"/>
</dbReference>
<dbReference type="InterPro" id="IPR036881">
    <property type="entry name" value="Glyco_hydro_3_C_sf"/>
</dbReference>
<gene>
    <name evidence="7" type="primary">LOC109463116</name>
</gene>
<sequence>MTTSAKFLPVINVWVIFLVCSIPFSVSQASFPFRNTSLPWQDRVDDLVGRLTMEEVIVQMSRGGAHENGPAPAIPRLGIPPHQWNTECLRGDPEAGPATAFPQALGLAATFSTEVIHAVAEATSREVRAKYNNYTQHQEYGDHTGISCFSPVINIMRHPLWGRNQETYGEDPYLSGSLAQSFVQGLQGDHPRYIRTNAGCKHFDVHGGPENIPSSRFSFDAKVSERDWHMTFLPQFQKCVEAGTYSIMCSYNSIRGVPACANKELLTDILRDSWGFHGYVVSDEGAVENIMLKHHYTKTFEETAAAAVNAGTNLDLTVSKLTNAYDHISKAVTSGLISNQTLTERVKPLFYTRMRLGEFDPPQMNPYSKLSVTDVVQSAEHRELAVEVALKTFVLLKNNDSVLPLAGKVTTLAVVGPFADNLGALYGDYAPIPDPKFSSTPLQGLSCLAGKTQHGAGCKGSDPVCEDYDQQDVKMAVEGADLVVVCLGTGAAIESEGRDRADLSLPGKQLQLLKDAVSYASSKPVVLLLFNAGPLDISWAKDNDAVKAIVECFLPAQATGEALRRMFLNENNANPAGRLPFTWPASMDQVPAMEDYTMDGRTYRYSTWDPLYPFGFGLSYAQFMYDYLHDHVLPTTIQPCDNVTAVVRVTNIGNVTGDEVVQFYLEWGSSSLPVPIRQLINFTRVTLLPNQQRFINVTITPREMAVYTDQWVVPAVGMTVFAGGQQPLQNTAIVSNVAYGTFTITGKDTPLKNCGHVGP</sequence>
<protein>
    <submittedName>
        <fullName evidence="7">Probable beta-D-xylosidase 6</fullName>
    </submittedName>
</protein>
<dbReference type="AlphaFoldDB" id="A0A6P4XFT4"/>
<dbReference type="InterPro" id="IPR036962">
    <property type="entry name" value="Glyco_hydro_3_N_sf"/>
</dbReference>
<evidence type="ECO:0000256" key="3">
    <source>
        <dbReference type="ARBA" id="ARBA00023295"/>
    </source>
</evidence>
<dbReference type="GeneID" id="109463116"/>
<evidence type="ECO:0000256" key="4">
    <source>
        <dbReference type="SAM" id="Phobius"/>
    </source>
</evidence>
<dbReference type="InterPro" id="IPR002772">
    <property type="entry name" value="Glyco_hydro_3_C"/>
</dbReference>
<feature type="domain" description="Fibronectin type III-like" evidence="5">
    <location>
        <begin position="659"/>
        <end position="726"/>
    </location>
</feature>